<organism evidence="1 2">
    <name type="scientific">Lipomyces kononenkoae</name>
    <name type="common">Yeast</name>
    <dbReference type="NCBI Taxonomy" id="34357"/>
    <lineage>
        <taxon>Eukaryota</taxon>
        <taxon>Fungi</taxon>
        <taxon>Dikarya</taxon>
        <taxon>Ascomycota</taxon>
        <taxon>Saccharomycotina</taxon>
        <taxon>Lipomycetes</taxon>
        <taxon>Lipomycetales</taxon>
        <taxon>Lipomycetaceae</taxon>
        <taxon>Lipomyces</taxon>
    </lineage>
</organism>
<evidence type="ECO:0000313" key="2">
    <source>
        <dbReference type="Proteomes" id="UP001433508"/>
    </source>
</evidence>
<reference evidence="2" key="1">
    <citation type="journal article" date="2024" name="Front. Bioeng. Biotechnol.">
        <title>Genome-scale model development and genomic sequencing of the oleaginous clade Lipomyces.</title>
        <authorList>
            <person name="Czajka J.J."/>
            <person name="Han Y."/>
            <person name="Kim J."/>
            <person name="Mondo S.J."/>
            <person name="Hofstad B.A."/>
            <person name="Robles A."/>
            <person name="Haridas S."/>
            <person name="Riley R."/>
            <person name="LaButti K."/>
            <person name="Pangilinan J."/>
            <person name="Andreopoulos W."/>
            <person name="Lipzen A."/>
            <person name="Yan J."/>
            <person name="Wang M."/>
            <person name="Ng V."/>
            <person name="Grigoriev I.V."/>
            <person name="Spatafora J.W."/>
            <person name="Magnuson J.K."/>
            <person name="Baker S.E."/>
            <person name="Pomraning K.R."/>
        </authorList>
    </citation>
    <scope>NUCLEOTIDE SEQUENCE [LARGE SCALE GENOMIC DNA]</scope>
    <source>
        <strain evidence="2">CBS 7786</strain>
    </source>
</reference>
<dbReference type="EMBL" id="MU971373">
    <property type="protein sequence ID" value="KAK9237137.1"/>
    <property type="molecule type" value="Genomic_DNA"/>
</dbReference>
<proteinExistence type="predicted"/>
<keyword evidence="2" id="KW-1185">Reference proteome</keyword>
<protein>
    <submittedName>
        <fullName evidence="1">EXS family-domain-containing protein</fullName>
    </submittedName>
</protein>
<gene>
    <name evidence="1" type="ORF">V1525DRAFT_433038</name>
</gene>
<name>A0ACC3SZX4_LIPKO</name>
<accession>A0ACC3SZX4</accession>
<dbReference type="Proteomes" id="UP001433508">
    <property type="component" value="Unassembled WGS sequence"/>
</dbReference>
<comment type="caution">
    <text evidence="1">The sequence shown here is derived from an EMBL/GenBank/DDBJ whole genome shotgun (WGS) entry which is preliminary data.</text>
</comment>
<sequence length="402" mass="45858">MSEQLAHEQQVVEQQVDGSLFSSYFPLPYRAVSTFVFGIWAWAITLQYLTNLHIDVESLIRFNQQRSGPPLYRSVYEVAAILTFVYAVSAALFSMASNGSTYLTFFGLDIWALSCLVAVPAVFFYPGYAFHQSGRFRFLRTLRRILLGGLDRDTRFADILVADALTSYTKVLGDMWVMTCMVVSNKPVVSIPDRACGSLYVVPTIVAIPYLIRLRQCLTDFLRSGARDTTHLLNAAKYATTFPVIILSTMQTSSDNASPEFGALTRYNLWILSMVVNSLFSFYWDVTKDWDLTMFKIASSKDSNLPHKGLRSILCFPSPYIYYAAVFLDFILRFTWSLKVSPHLYFFTDQEGSVFALEIMELFRRWIWLFLRIETEWIRTTGAGRLPIAMADMSSEAHEAKD</sequence>
<evidence type="ECO:0000313" key="1">
    <source>
        <dbReference type="EMBL" id="KAK9237137.1"/>
    </source>
</evidence>